<evidence type="ECO:0000313" key="3">
    <source>
        <dbReference type="Proteomes" id="UP000198551"/>
    </source>
</evidence>
<organism evidence="2 3">
    <name type="scientific">Micromonospora marina</name>
    <dbReference type="NCBI Taxonomy" id="307120"/>
    <lineage>
        <taxon>Bacteria</taxon>
        <taxon>Bacillati</taxon>
        <taxon>Actinomycetota</taxon>
        <taxon>Actinomycetes</taxon>
        <taxon>Micromonosporales</taxon>
        <taxon>Micromonosporaceae</taxon>
        <taxon>Micromonospora</taxon>
    </lineage>
</organism>
<keyword evidence="3" id="KW-1185">Reference proteome</keyword>
<reference evidence="3" key="1">
    <citation type="submission" date="2016-06" db="EMBL/GenBank/DDBJ databases">
        <authorList>
            <person name="Varghese N."/>
        </authorList>
    </citation>
    <scope>NUCLEOTIDE SEQUENCE [LARGE SCALE GENOMIC DNA]</scope>
    <source>
        <strain evidence="3">DSM 45555</strain>
    </source>
</reference>
<dbReference type="AlphaFoldDB" id="A0A1C5A8H8"/>
<evidence type="ECO:0000313" key="2">
    <source>
        <dbReference type="EMBL" id="SCF41381.1"/>
    </source>
</evidence>
<sequence>MTTADEPTEPTTPTEPTVPITPTAPAEATESVVEKARSSTQRASDVVLVAVPVAYVPHVARLLAGLDAESKPRPAPRGPLRPRTEPQATPWPVEELRRLSNGRSLTHRTVVRVLDALARRPGELLSGQELAGAAGTTREKLVGAFAGLTRLLKVHYDFPSLGMPFTRVPGGPEGRPPEMYYRIDDEQARRWRRARGHAAD</sequence>
<evidence type="ECO:0000256" key="1">
    <source>
        <dbReference type="SAM" id="MobiDB-lite"/>
    </source>
</evidence>
<gene>
    <name evidence="2" type="ORF">GA0070215_12551</name>
</gene>
<proteinExistence type="predicted"/>
<accession>A0A1C5A8H8</accession>
<protein>
    <submittedName>
        <fullName evidence="2">Uncharacterized protein</fullName>
    </submittedName>
</protein>
<dbReference type="Proteomes" id="UP000198551">
    <property type="component" value="Unassembled WGS sequence"/>
</dbReference>
<name>A0A1C5A8H8_9ACTN</name>
<dbReference type="EMBL" id="FMCV01000025">
    <property type="protein sequence ID" value="SCF41381.1"/>
    <property type="molecule type" value="Genomic_DNA"/>
</dbReference>
<dbReference type="RefSeq" id="WP_091050028.1">
    <property type="nucleotide sequence ID" value="NZ_FMCV01000025.1"/>
</dbReference>
<feature type="region of interest" description="Disordered" evidence="1">
    <location>
        <begin position="1"/>
        <end position="41"/>
    </location>
</feature>
<feature type="region of interest" description="Disordered" evidence="1">
    <location>
        <begin position="67"/>
        <end position="91"/>
    </location>
</feature>
<feature type="compositionally biased region" description="Low complexity" evidence="1">
    <location>
        <begin position="1"/>
        <end position="30"/>
    </location>
</feature>